<accession>A0AAJ6CUK8</accession>
<dbReference type="Proteomes" id="UP001219901">
    <property type="component" value="Chromosome"/>
</dbReference>
<dbReference type="InterPro" id="IPR036526">
    <property type="entry name" value="C-N_Hydrolase_sf"/>
</dbReference>
<evidence type="ECO:0000313" key="5">
    <source>
        <dbReference type="Proteomes" id="UP001321249"/>
    </source>
</evidence>
<dbReference type="AlphaFoldDB" id="A0AAJ6CUK8"/>
<evidence type="ECO:0000259" key="1">
    <source>
        <dbReference type="PROSITE" id="PS50263"/>
    </source>
</evidence>
<reference evidence="4" key="3">
    <citation type="submission" date="2023-06" db="EMBL/GenBank/DDBJ databases">
        <title>Pangenomics reveal diversification of enzyme families and niche specialization in globally abundant SAR202 bacteria.</title>
        <authorList>
            <person name="Saw J.H.W."/>
        </authorList>
    </citation>
    <scope>NUCLEOTIDE SEQUENCE [LARGE SCALE GENOMIC DNA]</scope>
    <source>
        <strain evidence="4">JH1073</strain>
    </source>
</reference>
<evidence type="ECO:0000313" key="2">
    <source>
        <dbReference type="EMBL" id="MDG0865922.1"/>
    </source>
</evidence>
<keyword evidence="4" id="KW-1185">Reference proteome</keyword>
<dbReference type="Gene3D" id="3.60.110.10">
    <property type="entry name" value="Carbon-nitrogen hydrolase"/>
    <property type="match status" value="1"/>
</dbReference>
<organism evidence="3 4">
    <name type="scientific">Candidatus Lucifugimonas marina</name>
    <dbReference type="NCBI Taxonomy" id="3038979"/>
    <lineage>
        <taxon>Bacteria</taxon>
        <taxon>Bacillati</taxon>
        <taxon>Chloroflexota</taxon>
        <taxon>Dehalococcoidia</taxon>
        <taxon>SAR202 cluster</taxon>
        <taxon>Candidatus Lucifugimonadales</taxon>
        <taxon>Candidatus Lucifugimonadaceae</taxon>
        <taxon>Candidatus Lucifugimonas</taxon>
    </lineage>
</organism>
<dbReference type="Proteomes" id="UP001321249">
    <property type="component" value="Unassembled WGS sequence"/>
</dbReference>
<gene>
    <name evidence="2" type="ORF">GKO46_02405</name>
    <name evidence="3" type="ORF">GKO48_06855</name>
</gene>
<dbReference type="EMBL" id="CP046147">
    <property type="protein sequence ID" value="WFG39349.1"/>
    <property type="molecule type" value="Genomic_DNA"/>
</dbReference>
<dbReference type="InterPro" id="IPR003010">
    <property type="entry name" value="C-N_Hydrolase"/>
</dbReference>
<evidence type="ECO:0000313" key="4">
    <source>
        <dbReference type="Proteomes" id="UP001219901"/>
    </source>
</evidence>
<dbReference type="PROSITE" id="PS50263">
    <property type="entry name" value="CN_HYDROLASE"/>
    <property type="match status" value="1"/>
</dbReference>
<feature type="domain" description="CN hydrolase" evidence="1">
    <location>
        <begin position="1"/>
        <end position="146"/>
    </location>
</feature>
<name>A0AAJ6CUK8_9CHLR</name>
<dbReference type="Pfam" id="PF00795">
    <property type="entry name" value="CN_hydrolase"/>
    <property type="match status" value="1"/>
</dbReference>
<dbReference type="SUPFAM" id="SSF56317">
    <property type="entry name" value="Carbon-nitrogen hydrolase"/>
    <property type="match status" value="1"/>
</dbReference>
<dbReference type="EMBL" id="WMBE01000001">
    <property type="protein sequence ID" value="MDG0865922.1"/>
    <property type="molecule type" value="Genomic_DNA"/>
</dbReference>
<evidence type="ECO:0000313" key="3">
    <source>
        <dbReference type="EMBL" id="WFG39349.1"/>
    </source>
</evidence>
<reference evidence="4 5" key="1">
    <citation type="submission" date="2019-11" db="EMBL/GenBank/DDBJ databases">
        <authorList>
            <person name="Cho J.-C."/>
        </authorList>
    </citation>
    <scope>NUCLEOTIDE SEQUENCE [LARGE SCALE GENOMIC DNA]</scope>
    <source>
        <strain evidence="3 4">JH1073</strain>
        <strain evidence="2 5">JH702</strain>
    </source>
</reference>
<protein>
    <recommendedName>
        <fullName evidence="1">CN hydrolase domain-containing protein</fullName>
    </recommendedName>
</protein>
<proteinExistence type="predicted"/>
<reference evidence="3" key="2">
    <citation type="journal article" date="2023" name="Nat. Commun.">
        <title>Cultivation of marine bacteria of the SAR202 clade.</title>
        <authorList>
            <person name="Lim Y."/>
            <person name="Seo J.H."/>
            <person name="Giovannoni S.J."/>
            <person name="Kang I."/>
            <person name="Cho J.C."/>
        </authorList>
    </citation>
    <scope>NUCLEOTIDE SEQUENCE</scope>
    <source>
        <strain evidence="3">JH1073</strain>
    </source>
</reference>
<sequence length="146" mass="15676">MSGVYRKRHLADNEKAFTAGSDSYLGKVGGTTFGTAVCADYEVSDEFVAASESGASIVFHSSAPGLYGERRTDNASWLAGFDWWRSSTIEKHSQRAKNLGIYIAMSTGAGATADEDFPGWSALFNPDGEIVAELPDWQAGNLIVEI</sequence>